<evidence type="ECO:0000259" key="5">
    <source>
        <dbReference type="PROSITE" id="PS51352"/>
    </source>
</evidence>
<keyword evidence="7" id="KW-1185">Reference proteome</keyword>
<evidence type="ECO:0000256" key="3">
    <source>
        <dbReference type="PIRSR" id="PIRSR603782-1"/>
    </source>
</evidence>
<dbReference type="RefSeq" id="WP_115693394.1">
    <property type="nucleotide sequence ID" value="NZ_CP031417.1"/>
</dbReference>
<dbReference type="EMBL" id="CP031417">
    <property type="protein sequence ID" value="AXK83015.1"/>
    <property type="molecule type" value="Genomic_DNA"/>
</dbReference>
<dbReference type="InterPro" id="IPR003782">
    <property type="entry name" value="SCO1/SenC"/>
</dbReference>
<organism evidence="6 7">
    <name type="scientific">Pseudolabrys taiwanensis</name>
    <dbReference type="NCBI Taxonomy" id="331696"/>
    <lineage>
        <taxon>Bacteria</taxon>
        <taxon>Pseudomonadati</taxon>
        <taxon>Pseudomonadota</taxon>
        <taxon>Alphaproteobacteria</taxon>
        <taxon>Hyphomicrobiales</taxon>
        <taxon>Xanthobacteraceae</taxon>
        <taxon>Pseudolabrys</taxon>
    </lineage>
</organism>
<dbReference type="SUPFAM" id="SSF52833">
    <property type="entry name" value="Thioredoxin-like"/>
    <property type="match status" value="1"/>
</dbReference>
<proteinExistence type="inferred from homology"/>
<dbReference type="KEGG" id="ptaw:DW352_22320"/>
<evidence type="ECO:0000313" key="7">
    <source>
        <dbReference type="Proteomes" id="UP000254889"/>
    </source>
</evidence>
<dbReference type="PANTHER" id="PTHR12151">
    <property type="entry name" value="ELECTRON TRANSPORT PROTIN SCO1/SENC FAMILY MEMBER"/>
    <property type="match status" value="1"/>
</dbReference>
<feature type="binding site" evidence="3">
    <location>
        <position position="81"/>
    </location>
    <ligand>
        <name>Cu cation</name>
        <dbReference type="ChEBI" id="CHEBI:23378"/>
    </ligand>
</feature>
<keyword evidence="3" id="KW-0479">Metal-binding</keyword>
<evidence type="ECO:0000256" key="1">
    <source>
        <dbReference type="ARBA" id="ARBA00010996"/>
    </source>
</evidence>
<reference evidence="6 7" key="1">
    <citation type="submission" date="2018-07" db="EMBL/GenBank/DDBJ databases">
        <authorList>
            <person name="Quirk P.G."/>
            <person name="Krulwich T.A."/>
        </authorList>
    </citation>
    <scope>NUCLEOTIDE SEQUENCE [LARGE SCALE GENOMIC DNA]</scope>
    <source>
        <strain evidence="6 7">CC-BB4</strain>
    </source>
</reference>
<keyword evidence="4" id="KW-1015">Disulfide bond</keyword>
<dbReference type="InterPro" id="IPR036249">
    <property type="entry name" value="Thioredoxin-like_sf"/>
</dbReference>
<dbReference type="GO" id="GO:0046872">
    <property type="term" value="F:metal ion binding"/>
    <property type="evidence" value="ECO:0007669"/>
    <property type="project" value="UniProtKB-KW"/>
</dbReference>
<dbReference type="CDD" id="cd02968">
    <property type="entry name" value="SCO"/>
    <property type="match status" value="1"/>
</dbReference>
<protein>
    <submittedName>
        <fullName evidence="6">SCO family protein</fullName>
    </submittedName>
</protein>
<dbReference type="Proteomes" id="UP000254889">
    <property type="component" value="Chromosome"/>
</dbReference>
<dbReference type="FunFam" id="3.40.30.10:FF:000013">
    <property type="entry name" value="Blast:Protein SCO1 homolog, mitochondrial"/>
    <property type="match status" value="1"/>
</dbReference>
<sequence length="199" mass="21820">MTARAKHFLLVLAAFAAGLAVFLAVFLYATGQLTGGRAPAVSAIGGPFQLVDQNGKQVTDQDLKGKPTLIFFGYTHCPDVCPTTLFEVSEVLRALGPDADRMAAYFITVDPERDTQAAMKDYLSSFDPHLRALTGDRAAIDVAEKAYRVYAKKIPTDGGDYTMDHTALVYLMDKQGRFVAPFSLKRSPEEAATELRRYM</sequence>
<feature type="binding site" evidence="3">
    <location>
        <position position="165"/>
    </location>
    <ligand>
        <name>Cu cation</name>
        <dbReference type="ChEBI" id="CHEBI:23378"/>
    </ligand>
</feature>
<comment type="similarity">
    <text evidence="1">Belongs to the SCO1/2 family.</text>
</comment>
<keyword evidence="2 3" id="KW-0186">Copper</keyword>
<feature type="domain" description="Thioredoxin" evidence="5">
    <location>
        <begin position="32"/>
        <end position="199"/>
    </location>
</feature>
<accession>A0A346A1G8</accession>
<dbReference type="Pfam" id="PF02630">
    <property type="entry name" value="SCO1-SenC"/>
    <property type="match status" value="1"/>
</dbReference>
<name>A0A346A1G8_9HYPH</name>
<evidence type="ECO:0000256" key="2">
    <source>
        <dbReference type="ARBA" id="ARBA00023008"/>
    </source>
</evidence>
<evidence type="ECO:0000256" key="4">
    <source>
        <dbReference type="PIRSR" id="PIRSR603782-2"/>
    </source>
</evidence>
<dbReference type="AlphaFoldDB" id="A0A346A1G8"/>
<feature type="binding site" evidence="3">
    <location>
        <position position="77"/>
    </location>
    <ligand>
        <name>Cu cation</name>
        <dbReference type="ChEBI" id="CHEBI:23378"/>
    </ligand>
</feature>
<feature type="disulfide bond" description="Redox-active" evidence="4">
    <location>
        <begin position="77"/>
        <end position="81"/>
    </location>
</feature>
<dbReference type="Gene3D" id="3.40.30.10">
    <property type="entry name" value="Glutaredoxin"/>
    <property type="match status" value="1"/>
</dbReference>
<dbReference type="PANTHER" id="PTHR12151:SF25">
    <property type="entry name" value="LINALOOL DEHYDRATASE_ISOMERASE DOMAIN-CONTAINING PROTEIN"/>
    <property type="match status" value="1"/>
</dbReference>
<gene>
    <name evidence="6" type="ORF">DW352_22320</name>
</gene>
<dbReference type="OrthoDB" id="9790194at2"/>
<dbReference type="InterPro" id="IPR013766">
    <property type="entry name" value="Thioredoxin_domain"/>
</dbReference>
<evidence type="ECO:0000313" key="6">
    <source>
        <dbReference type="EMBL" id="AXK83015.1"/>
    </source>
</evidence>
<dbReference type="PROSITE" id="PS51352">
    <property type="entry name" value="THIOREDOXIN_2"/>
    <property type="match status" value="1"/>
</dbReference>